<dbReference type="InterPro" id="IPR003613">
    <property type="entry name" value="Ubox_domain"/>
</dbReference>
<feature type="domain" description="VWFA" evidence="1">
    <location>
        <begin position="130"/>
        <end position="333"/>
    </location>
</feature>
<reference evidence="3" key="1">
    <citation type="submission" date="2018-10" db="EMBL/GenBank/DDBJ databases">
        <title>Hidden diversity of soil giant viruses.</title>
        <authorList>
            <person name="Schulz F."/>
            <person name="Alteio L."/>
            <person name="Goudeau D."/>
            <person name="Ryan E.M."/>
            <person name="Malmstrom R.R."/>
            <person name="Blanchard J."/>
            <person name="Woyke T."/>
        </authorList>
    </citation>
    <scope>NUCLEOTIDE SEQUENCE</scope>
    <source>
        <strain evidence="3">TEV1</strain>
    </source>
</reference>
<dbReference type="InterPro" id="IPR032838">
    <property type="entry name" value="Vwaint_dom"/>
</dbReference>
<dbReference type="SUPFAM" id="SSF57850">
    <property type="entry name" value="RING/U-box"/>
    <property type="match status" value="1"/>
</dbReference>
<dbReference type="InterPro" id="IPR036844">
    <property type="entry name" value="Hint_dom_sf"/>
</dbReference>
<gene>
    <name evidence="3" type="ORF">Terrestrivirus10_6</name>
</gene>
<protein>
    <submittedName>
        <fullName evidence="3">Putative von willebrand factor type A domain protein</fullName>
    </submittedName>
</protein>
<feature type="domain" description="U-box" evidence="2">
    <location>
        <begin position="3"/>
        <end position="76"/>
    </location>
</feature>
<proteinExistence type="predicted"/>
<dbReference type="PROSITE" id="PS50234">
    <property type="entry name" value="VWFA"/>
    <property type="match status" value="1"/>
</dbReference>
<dbReference type="SMART" id="SM00504">
    <property type="entry name" value="Ubox"/>
    <property type="match status" value="1"/>
</dbReference>
<dbReference type="InterPro" id="IPR051266">
    <property type="entry name" value="CLCR"/>
</dbReference>
<dbReference type="Gene3D" id="3.40.50.410">
    <property type="entry name" value="von Willebrand factor, type A domain"/>
    <property type="match status" value="1"/>
</dbReference>
<dbReference type="Pfam" id="PF13519">
    <property type="entry name" value="VWA_2"/>
    <property type="match status" value="1"/>
</dbReference>
<dbReference type="PROSITE" id="PS51698">
    <property type="entry name" value="U_BOX"/>
    <property type="match status" value="1"/>
</dbReference>
<dbReference type="SUPFAM" id="SSF51294">
    <property type="entry name" value="Hedgehog/intein (Hint) domain"/>
    <property type="match status" value="1"/>
</dbReference>
<sequence length="742" mass="82558">MAQIPKAFECPLSMDLLEDPVVDPEGYTFSKKEILKALAIKSESPITRKYLTPAMLKPNRAIADAIEEWRNNQTAQQLIQNGQNLNLPVLAPVTVVNPENYKLNIGANYHEDTLCVSVTPQEKGDFIGSDIVCVIDVSGSMSGEVNVKKETGTVERNGLSRLDIVKHAMKTIIKSLSNNDRLAIVKFTTNATTVMKLTNMTPQNQTSAIAKIDALVPENQTNIWDGLKMALDMFSASSNVNTNIRNSAIFLLTDGAPNIEPSRGHIPTLQRYIDKSGLTCCIHTFAFGCDDQLQSTLMRDISKIGLGTYSFIPDASLVGTVFVNCLSNLMITVATNCVVSVTGNNSGINKYVPLGNIQFGQPKNFIVPLAVTGFNNDTKLDIKLSYFSPKLQKKDQLLIEFDIHNTMSDKGLVLTHRVRNELANVVEQAIKEHLDHTNKITIKTYVDTIYKTIQVLTQNNVNNYNNKYIAYLNDLLKDVNGQITEALSRPDYYERWGRHYLPSIVDAHMNQVCKNFKDPGIQHFGGTLFNEVRDKIDDIFNNIPAPTPSIKVSESAYQSGAYTRVASMATYNTASNGCFYFMCPVEMADGTTKPIYHIKKGDYVKTNGNTTAQVLYVTQIPNERLGKFVQVAPRLNITAWHPVKLNGSWVFPASVGESREMYGVAMYNLVLSNGHTVFVDGIECVTLGHGFTDNDVVKHEYFGTQRVIDDIKKLKEENGYVVINDNQFKRDPVTNRVNGISD</sequence>
<dbReference type="Pfam" id="PF04564">
    <property type="entry name" value="U-box"/>
    <property type="match status" value="1"/>
</dbReference>
<evidence type="ECO:0000313" key="3">
    <source>
        <dbReference type="EMBL" id="AYV76622.1"/>
    </source>
</evidence>
<dbReference type="InterPro" id="IPR039510">
    <property type="entry name" value="Vint_dom"/>
</dbReference>
<dbReference type="Gene3D" id="3.30.40.10">
    <property type="entry name" value="Zinc/RING finger domain, C3HC4 (zinc finger)"/>
    <property type="match status" value="1"/>
</dbReference>
<dbReference type="PANTHER" id="PTHR10579">
    <property type="entry name" value="CALCIUM-ACTIVATED CHLORIDE CHANNEL REGULATOR"/>
    <property type="match status" value="1"/>
</dbReference>
<dbReference type="Pfam" id="PF14624">
    <property type="entry name" value="Vwaint"/>
    <property type="match status" value="1"/>
</dbReference>
<dbReference type="SMART" id="SM00327">
    <property type="entry name" value="VWA"/>
    <property type="match status" value="1"/>
</dbReference>
<dbReference type="GO" id="GO:0016567">
    <property type="term" value="P:protein ubiquitination"/>
    <property type="evidence" value="ECO:0007669"/>
    <property type="project" value="InterPro"/>
</dbReference>
<dbReference type="EMBL" id="MK071988">
    <property type="protein sequence ID" value="AYV76622.1"/>
    <property type="molecule type" value="Genomic_DNA"/>
</dbReference>
<dbReference type="InterPro" id="IPR002035">
    <property type="entry name" value="VWF_A"/>
</dbReference>
<dbReference type="Gene3D" id="2.170.16.10">
    <property type="entry name" value="Hedgehog/Intein (Hint) domain"/>
    <property type="match status" value="1"/>
</dbReference>
<evidence type="ECO:0000259" key="1">
    <source>
        <dbReference type="PROSITE" id="PS50234"/>
    </source>
</evidence>
<dbReference type="InterPro" id="IPR013083">
    <property type="entry name" value="Znf_RING/FYVE/PHD"/>
</dbReference>
<evidence type="ECO:0000259" key="2">
    <source>
        <dbReference type="PROSITE" id="PS51698"/>
    </source>
</evidence>
<dbReference type="SUPFAM" id="SSF53300">
    <property type="entry name" value="vWA-like"/>
    <property type="match status" value="1"/>
</dbReference>
<dbReference type="GO" id="GO:0004842">
    <property type="term" value="F:ubiquitin-protein transferase activity"/>
    <property type="evidence" value="ECO:0007669"/>
    <property type="project" value="InterPro"/>
</dbReference>
<dbReference type="InterPro" id="IPR036465">
    <property type="entry name" value="vWFA_dom_sf"/>
</dbReference>
<accession>A0A3G4ZNZ9</accession>
<name>A0A3G4ZNZ9_9VIRU</name>
<dbReference type="PANTHER" id="PTHR10579:SF156">
    <property type="entry name" value="VWFA DOMAIN-CONTAINING PROTEIN"/>
    <property type="match status" value="1"/>
</dbReference>
<dbReference type="Pfam" id="PF14623">
    <property type="entry name" value="Vint"/>
    <property type="match status" value="1"/>
</dbReference>
<organism evidence="3">
    <name type="scientific">Terrestrivirus sp</name>
    <dbReference type="NCBI Taxonomy" id="2487775"/>
    <lineage>
        <taxon>Viruses</taxon>
        <taxon>Varidnaviria</taxon>
        <taxon>Bamfordvirae</taxon>
        <taxon>Nucleocytoviricota</taxon>
        <taxon>Megaviricetes</taxon>
        <taxon>Imitervirales</taxon>
        <taxon>Mimiviridae</taxon>
        <taxon>Klosneuvirinae</taxon>
    </lineage>
</organism>